<dbReference type="PANTHER" id="PTHR33204:SF29">
    <property type="entry name" value="TRANSCRIPTIONAL REGULATOR"/>
    <property type="match status" value="1"/>
</dbReference>
<evidence type="ECO:0000256" key="1">
    <source>
        <dbReference type="ARBA" id="ARBA00023015"/>
    </source>
</evidence>
<name>A0A9E7D3J3_9HYPH</name>
<protein>
    <submittedName>
        <fullName evidence="5">Helix-turn-helix transcriptional regulator</fullName>
    </submittedName>
</protein>
<dbReference type="EMBL" id="CP083239">
    <property type="protein sequence ID" value="UOK70852.1"/>
    <property type="molecule type" value="Genomic_DNA"/>
</dbReference>
<dbReference type="PANTHER" id="PTHR33204">
    <property type="entry name" value="TRANSCRIPTIONAL REGULATOR, MARR FAMILY"/>
    <property type="match status" value="1"/>
</dbReference>
<evidence type="ECO:0000256" key="2">
    <source>
        <dbReference type="ARBA" id="ARBA00023125"/>
    </source>
</evidence>
<evidence type="ECO:0000313" key="6">
    <source>
        <dbReference type="Proteomes" id="UP000831684"/>
    </source>
</evidence>
<dbReference type="InterPro" id="IPR036390">
    <property type="entry name" value="WH_DNA-bd_sf"/>
</dbReference>
<evidence type="ECO:0000313" key="5">
    <source>
        <dbReference type="EMBL" id="UOK70852.1"/>
    </source>
</evidence>
<keyword evidence="2" id="KW-0238">DNA-binding</keyword>
<keyword evidence="3" id="KW-0804">Transcription</keyword>
<sequence>MAKRHQDYACGEGCPVEAALEIIGAKWKGGIVYHLLSGEVRFAELGRRMPNVTPRILAKALRELEADGVIARTVYPTVPPQVGYRLTEAGEGLRPAILALHRWGSRRRGAMGGTLAVAAE</sequence>
<dbReference type="AlphaFoldDB" id="A0A9E7D3J3"/>
<dbReference type="SUPFAM" id="SSF46785">
    <property type="entry name" value="Winged helix' DNA-binding domain"/>
    <property type="match status" value="1"/>
</dbReference>
<feature type="domain" description="HTH hxlR-type" evidence="4">
    <location>
        <begin position="14"/>
        <end position="112"/>
    </location>
</feature>
<dbReference type="RefSeq" id="WP_244377503.1">
    <property type="nucleotide sequence ID" value="NZ_CP083239.1"/>
</dbReference>
<dbReference type="InterPro" id="IPR036388">
    <property type="entry name" value="WH-like_DNA-bd_sf"/>
</dbReference>
<evidence type="ECO:0000259" key="4">
    <source>
        <dbReference type="PROSITE" id="PS51118"/>
    </source>
</evidence>
<organism evidence="5 6">
    <name type="scientific">Ancylobacter polymorphus</name>
    <dbReference type="NCBI Taxonomy" id="223390"/>
    <lineage>
        <taxon>Bacteria</taxon>
        <taxon>Pseudomonadati</taxon>
        <taxon>Pseudomonadota</taxon>
        <taxon>Alphaproteobacteria</taxon>
        <taxon>Hyphomicrobiales</taxon>
        <taxon>Xanthobacteraceae</taxon>
        <taxon>Ancylobacter</taxon>
    </lineage>
</organism>
<dbReference type="InterPro" id="IPR002577">
    <property type="entry name" value="HTH_HxlR"/>
</dbReference>
<dbReference type="KEGG" id="apol:K9D25_19420"/>
<evidence type="ECO:0000256" key="3">
    <source>
        <dbReference type="ARBA" id="ARBA00023163"/>
    </source>
</evidence>
<reference evidence="5" key="1">
    <citation type="submission" date="2021-09" db="EMBL/GenBank/DDBJ databases">
        <title>Network and meta-omics reveal the key degrader and cooperation patterns in an efficient 1,4-dioxane-degrading microbial community.</title>
        <authorList>
            <person name="Dai C."/>
        </authorList>
    </citation>
    <scope>NUCLEOTIDE SEQUENCE</scope>
    <source>
        <strain evidence="5">ZM13</strain>
    </source>
</reference>
<gene>
    <name evidence="5" type="ORF">K9D25_19420</name>
</gene>
<proteinExistence type="predicted"/>
<dbReference type="PROSITE" id="PS51118">
    <property type="entry name" value="HTH_HXLR"/>
    <property type="match status" value="1"/>
</dbReference>
<keyword evidence="1" id="KW-0805">Transcription regulation</keyword>
<accession>A0A9E7D3J3</accession>
<dbReference type="Proteomes" id="UP000831684">
    <property type="component" value="Chromosome"/>
</dbReference>
<dbReference type="Gene3D" id="1.10.10.10">
    <property type="entry name" value="Winged helix-like DNA-binding domain superfamily/Winged helix DNA-binding domain"/>
    <property type="match status" value="1"/>
</dbReference>
<dbReference type="GO" id="GO:0003677">
    <property type="term" value="F:DNA binding"/>
    <property type="evidence" value="ECO:0007669"/>
    <property type="project" value="UniProtKB-KW"/>
</dbReference>
<dbReference type="Pfam" id="PF01638">
    <property type="entry name" value="HxlR"/>
    <property type="match status" value="1"/>
</dbReference>